<keyword evidence="6" id="KW-0067">ATP-binding</keyword>
<dbReference type="InterPro" id="IPR000719">
    <property type="entry name" value="Prot_kinase_dom"/>
</dbReference>
<keyword evidence="3" id="KW-0808">Transferase</keyword>
<protein>
    <recommendedName>
        <fullName evidence="1">non-specific serine/threonine protein kinase</fullName>
        <ecNumber evidence="1">2.7.11.1</ecNumber>
    </recommendedName>
</protein>
<keyword evidence="9" id="KW-0472">Membrane</keyword>
<reference evidence="11 12" key="1">
    <citation type="journal article" date="2021" name="Cell Host Microbe">
        <title>in vivo commensal control of Clostridioides difficile virulence.</title>
        <authorList>
            <person name="Girinathan B.P."/>
            <person name="Dibenedetto N."/>
            <person name="Worley J.N."/>
            <person name="Peltier J."/>
            <person name="Arrieta-Ortiz M.L."/>
            <person name="Rupa Christinal Immanuel S."/>
            <person name="Lavin R."/>
            <person name="Delaney M.L."/>
            <person name="Cummins C."/>
            <person name="Hoffmann M."/>
            <person name="Luo Y."/>
            <person name="Gonzalez-Escalona N."/>
            <person name="Allard M."/>
            <person name="Onderdonk A.B."/>
            <person name="Gerber G.K."/>
            <person name="Sonenshein A.L."/>
            <person name="Baliga N."/>
            <person name="Dupuy B."/>
            <person name="Bry L."/>
        </authorList>
    </citation>
    <scope>NUCLEOTIDE SEQUENCE [LARGE SCALE GENOMIC DNA]</scope>
    <source>
        <strain evidence="11 12">DSM 599</strain>
    </source>
</reference>
<dbReference type="EMBL" id="JAIKTU010000004">
    <property type="protein sequence ID" value="MBY0754943.1"/>
    <property type="molecule type" value="Genomic_DNA"/>
</dbReference>
<evidence type="ECO:0000313" key="12">
    <source>
        <dbReference type="Proteomes" id="UP001299068"/>
    </source>
</evidence>
<comment type="catalytic activity">
    <reaction evidence="8">
        <text>L-seryl-[protein] + ATP = O-phospho-L-seryl-[protein] + ADP + H(+)</text>
        <dbReference type="Rhea" id="RHEA:17989"/>
        <dbReference type="Rhea" id="RHEA-COMP:9863"/>
        <dbReference type="Rhea" id="RHEA-COMP:11604"/>
        <dbReference type="ChEBI" id="CHEBI:15378"/>
        <dbReference type="ChEBI" id="CHEBI:29999"/>
        <dbReference type="ChEBI" id="CHEBI:30616"/>
        <dbReference type="ChEBI" id="CHEBI:83421"/>
        <dbReference type="ChEBI" id="CHEBI:456216"/>
        <dbReference type="EC" id="2.7.11.1"/>
    </reaction>
</comment>
<evidence type="ECO:0000256" key="5">
    <source>
        <dbReference type="ARBA" id="ARBA00022777"/>
    </source>
</evidence>
<dbReference type="PROSITE" id="PS50011">
    <property type="entry name" value="PROTEIN_KINASE_DOM"/>
    <property type="match status" value="1"/>
</dbReference>
<comment type="catalytic activity">
    <reaction evidence="7">
        <text>L-threonyl-[protein] + ATP = O-phospho-L-threonyl-[protein] + ADP + H(+)</text>
        <dbReference type="Rhea" id="RHEA:46608"/>
        <dbReference type="Rhea" id="RHEA-COMP:11060"/>
        <dbReference type="Rhea" id="RHEA-COMP:11605"/>
        <dbReference type="ChEBI" id="CHEBI:15378"/>
        <dbReference type="ChEBI" id="CHEBI:30013"/>
        <dbReference type="ChEBI" id="CHEBI:30616"/>
        <dbReference type="ChEBI" id="CHEBI:61977"/>
        <dbReference type="ChEBI" id="CHEBI:456216"/>
        <dbReference type="EC" id="2.7.11.1"/>
    </reaction>
</comment>
<gene>
    <name evidence="11" type="ORF">K5V21_05685</name>
</gene>
<evidence type="ECO:0000256" key="6">
    <source>
        <dbReference type="ARBA" id="ARBA00022840"/>
    </source>
</evidence>
<keyword evidence="5 11" id="KW-0418">Kinase</keyword>
<feature type="transmembrane region" description="Helical" evidence="9">
    <location>
        <begin position="366"/>
        <end position="384"/>
    </location>
</feature>
<feature type="transmembrane region" description="Helical" evidence="9">
    <location>
        <begin position="336"/>
        <end position="354"/>
    </location>
</feature>
<feature type="transmembrane region" description="Helical" evidence="9">
    <location>
        <begin position="404"/>
        <end position="423"/>
    </location>
</feature>
<dbReference type="PROSITE" id="PS00108">
    <property type="entry name" value="PROTEIN_KINASE_ST"/>
    <property type="match status" value="1"/>
</dbReference>
<evidence type="ECO:0000256" key="3">
    <source>
        <dbReference type="ARBA" id="ARBA00022679"/>
    </source>
</evidence>
<evidence type="ECO:0000256" key="4">
    <source>
        <dbReference type="ARBA" id="ARBA00022741"/>
    </source>
</evidence>
<keyword evidence="9" id="KW-0812">Transmembrane</keyword>
<evidence type="ECO:0000313" key="11">
    <source>
        <dbReference type="EMBL" id="MBY0754943.1"/>
    </source>
</evidence>
<organism evidence="11 12">
    <name type="scientific">Clostridium sardiniense</name>
    <name type="common">Clostridium absonum</name>
    <dbReference type="NCBI Taxonomy" id="29369"/>
    <lineage>
        <taxon>Bacteria</taxon>
        <taxon>Bacillati</taxon>
        <taxon>Bacillota</taxon>
        <taxon>Clostridia</taxon>
        <taxon>Eubacteriales</taxon>
        <taxon>Clostridiaceae</taxon>
        <taxon>Clostridium</taxon>
    </lineage>
</organism>
<dbReference type="InterPro" id="IPR011009">
    <property type="entry name" value="Kinase-like_dom_sf"/>
</dbReference>
<dbReference type="RefSeq" id="WP_221859859.1">
    <property type="nucleotide sequence ID" value="NZ_JAIKTU010000004.1"/>
</dbReference>
<dbReference type="Gene3D" id="1.10.510.10">
    <property type="entry name" value="Transferase(Phosphotransferase) domain 1"/>
    <property type="match status" value="1"/>
</dbReference>
<dbReference type="InterPro" id="IPR008271">
    <property type="entry name" value="Ser/Thr_kinase_AS"/>
</dbReference>
<feature type="domain" description="Protein kinase" evidence="10">
    <location>
        <begin position="13"/>
        <end position="285"/>
    </location>
</feature>
<evidence type="ECO:0000259" key="10">
    <source>
        <dbReference type="PROSITE" id="PS50011"/>
    </source>
</evidence>
<proteinExistence type="predicted"/>
<evidence type="ECO:0000256" key="7">
    <source>
        <dbReference type="ARBA" id="ARBA00047899"/>
    </source>
</evidence>
<accession>A0ABS7KVV7</accession>
<keyword evidence="12" id="KW-1185">Reference proteome</keyword>
<evidence type="ECO:0000256" key="1">
    <source>
        <dbReference type="ARBA" id="ARBA00012513"/>
    </source>
</evidence>
<keyword evidence="4" id="KW-0547">Nucleotide-binding</keyword>
<dbReference type="GO" id="GO:0004674">
    <property type="term" value="F:protein serine/threonine kinase activity"/>
    <property type="evidence" value="ECO:0007669"/>
    <property type="project" value="UniProtKB-KW"/>
</dbReference>
<name>A0ABS7KVV7_CLOSR</name>
<dbReference type="SUPFAM" id="SSF56112">
    <property type="entry name" value="Protein kinase-like (PK-like)"/>
    <property type="match status" value="1"/>
</dbReference>
<comment type="caution">
    <text evidence="11">The sequence shown here is derived from an EMBL/GenBank/DDBJ whole genome shotgun (WGS) entry which is preliminary data.</text>
</comment>
<dbReference type="CDD" id="cd14014">
    <property type="entry name" value="STKc_PknB_like"/>
    <property type="match status" value="1"/>
</dbReference>
<evidence type="ECO:0000256" key="8">
    <source>
        <dbReference type="ARBA" id="ARBA00048679"/>
    </source>
</evidence>
<sequence length="428" mass="49304">MDNLVLEYKLSCYKELTKLNENNKSKIYLVKNTNDKKIYIKKILTNYNFRIYETIKEMNFKNLPKIYEVFRNNGSLIVIEEYIHGDTLKGIIEDKGIIKEEKVIDYIISLCSVLEQLHNMNPPIIHRDIKPSNIIISSDDVLKLIDFDVSREYKEGINEDTKIQGTEEYAPPEQFGFIQTDGRSDIYSVGILMNVLTTGTYPKNKLNNGYLQNIIKKSIEFSPSDRYQNVSELKRDLLMLKEEFYKSVDNIDESIVDKNKKVNLLDLNKEMNLLDLNKGDDDPTLNVKLENVESNSEDINKNTSITDDIKGINKSGYKVSIKNFYKIIPGFRTGVLWKKILACCGYGFLVIGLFTPTETEGIKSAFLENLYMVVSLLALIFLYSNFINIKVKLPLLKSNNKFKVLGGYILYTIIIFFILGLLLETNKI</sequence>
<dbReference type="PANTHER" id="PTHR24363:SF0">
    <property type="entry name" value="SERINE_THREONINE KINASE LIKE DOMAIN CONTAINING 1"/>
    <property type="match status" value="1"/>
</dbReference>
<dbReference type="Pfam" id="PF00069">
    <property type="entry name" value="Pkinase"/>
    <property type="match status" value="1"/>
</dbReference>
<dbReference type="Proteomes" id="UP001299068">
    <property type="component" value="Unassembled WGS sequence"/>
</dbReference>
<keyword evidence="9" id="KW-1133">Transmembrane helix</keyword>
<dbReference type="EC" id="2.7.11.1" evidence="1"/>
<evidence type="ECO:0000256" key="9">
    <source>
        <dbReference type="SAM" id="Phobius"/>
    </source>
</evidence>
<keyword evidence="2 11" id="KW-0723">Serine/threonine-protein kinase</keyword>
<dbReference type="PANTHER" id="PTHR24363">
    <property type="entry name" value="SERINE/THREONINE PROTEIN KINASE"/>
    <property type="match status" value="1"/>
</dbReference>
<dbReference type="SMART" id="SM00220">
    <property type="entry name" value="S_TKc"/>
    <property type="match status" value="1"/>
</dbReference>
<evidence type="ECO:0000256" key="2">
    <source>
        <dbReference type="ARBA" id="ARBA00022527"/>
    </source>
</evidence>